<feature type="compositionally biased region" description="Acidic residues" evidence="1">
    <location>
        <begin position="61"/>
        <end position="80"/>
    </location>
</feature>
<feature type="region of interest" description="Disordered" evidence="1">
    <location>
        <begin position="61"/>
        <end position="90"/>
    </location>
</feature>
<comment type="caution">
    <text evidence="3">The sequence shown here is derived from an EMBL/GenBank/DDBJ whole genome shotgun (WGS) entry which is preliminary data.</text>
</comment>
<evidence type="ECO:0000256" key="2">
    <source>
        <dbReference type="SAM" id="SignalP"/>
    </source>
</evidence>
<name>A0AAD4R7G5_9BILA</name>
<keyword evidence="5" id="KW-1185">Reference proteome</keyword>
<evidence type="ECO:0000313" key="5">
    <source>
        <dbReference type="Proteomes" id="UP001201812"/>
    </source>
</evidence>
<dbReference type="Proteomes" id="UP001201812">
    <property type="component" value="Unassembled WGS sequence"/>
</dbReference>
<sequence>MLLLRSIFFSLMAIILLLSGLMLVPTMSQERCGPALSLESESICPPGYIYYEEQDECCEDIEHDDHDDDGQENEDEEVEIDSYSSHLEYA</sequence>
<gene>
    <name evidence="3" type="ORF">DdX_08326</name>
    <name evidence="4" type="ORF">DdX_08329</name>
</gene>
<protein>
    <submittedName>
        <fullName evidence="3">Uncharacterized protein</fullName>
    </submittedName>
</protein>
<feature type="chain" id="PRO_5042441249" evidence="2">
    <location>
        <begin position="29"/>
        <end position="90"/>
    </location>
</feature>
<feature type="signal peptide" evidence="2">
    <location>
        <begin position="1"/>
        <end position="28"/>
    </location>
</feature>
<accession>A0AAD4R7G5</accession>
<reference evidence="3" key="1">
    <citation type="submission" date="2022-01" db="EMBL/GenBank/DDBJ databases">
        <title>Genome Sequence Resource for Two Populations of Ditylenchus destructor, the Migratory Endoparasitic Phytonematode.</title>
        <authorList>
            <person name="Zhang H."/>
            <person name="Lin R."/>
            <person name="Xie B."/>
        </authorList>
    </citation>
    <scope>NUCLEOTIDE SEQUENCE</scope>
    <source>
        <strain evidence="3">BazhouSP</strain>
    </source>
</reference>
<proteinExistence type="predicted"/>
<evidence type="ECO:0000313" key="4">
    <source>
        <dbReference type="EMBL" id="KAI1715050.1"/>
    </source>
</evidence>
<keyword evidence="2" id="KW-0732">Signal</keyword>
<evidence type="ECO:0000256" key="1">
    <source>
        <dbReference type="SAM" id="MobiDB-lite"/>
    </source>
</evidence>
<dbReference type="AlphaFoldDB" id="A0AAD4R7G5"/>
<dbReference type="EMBL" id="JAKKPZ010000012">
    <property type="protein sequence ID" value="KAI1715050.1"/>
    <property type="molecule type" value="Genomic_DNA"/>
</dbReference>
<evidence type="ECO:0000313" key="3">
    <source>
        <dbReference type="EMBL" id="KAI1715047.1"/>
    </source>
</evidence>
<organism evidence="3 5">
    <name type="scientific">Ditylenchus destructor</name>
    <dbReference type="NCBI Taxonomy" id="166010"/>
    <lineage>
        <taxon>Eukaryota</taxon>
        <taxon>Metazoa</taxon>
        <taxon>Ecdysozoa</taxon>
        <taxon>Nematoda</taxon>
        <taxon>Chromadorea</taxon>
        <taxon>Rhabditida</taxon>
        <taxon>Tylenchina</taxon>
        <taxon>Tylenchomorpha</taxon>
        <taxon>Sphaerularioidea</taxon>
        <taxon>Anguinidae</taxon>
        <taxon>Anguininae</taxon>
        <taxon>Ditylenchus</taxon>
    </lineage>
</organism>
<dbReference type="EMBL" id="JAKKPZ010000012">
    <property type="protein sequence ID" value="KAI1715047.1"/>
    <property type="molecule type" value="Genomic_DNA"/>
</dbReference>